<dbReference type="PANTHER" id="PTHR12526">
    <property type="entry name" value="GLYCOSYLTRANSFERASE"/>
    <property type="match status" value="1"/>
</dbReference>
<dbReference type="Pfam" id="PF13439">
    <property type="entry name" value="Glyco_transf_4"/>
    <property type="match status" value="1"/>
</dbReference>
<gene>
    <name evidence="4" type="primary">epsD</name>
    <name evidence="3" type="ORF">TL5118_01033</name>
    <name evidence="4" type="ORF">TL5120_00583</name>
</gene>
<dbReference type="EMBL" id="CYSC01000013">
    <property type="protein sequence ID" value="CUH70803.1"/>
    <property type="molecule type" value="Genomic_DNA"/>
</dbReference>
<evidence type="ECO:0000313" key="6">
    <source>
        <dbReference type="Proteomes" id="UP000051887"/>
    </source>
</evidence>
<dbReference type="SUPFAM" id="SSF53756">
    <property type="entry name" value="UDP-Glycosyltransferase/glycogen phosphorylase"/>
    <property type="match status" value="1"/>
</dbReference>
<sequence length="386" mass="41877">MGQRGKMRILIVLEPSGGGSGRNALDLVAATLDRGHDTHLVYSATRMDPLFARRLSAICPSRRHRVDMDRAPGPRDLFALRGLRQLLRRLGPFDVIHAHSSKAGALTRLLPRRYGARIYTPHAFRTMDPACRGIARAVFGGVEGALARWATDALICVSPDERAEAQRLRAPLDRTHLVPNGVPRATPSVPLTRADLNLSPTDIVFGFVGRLSAQKDPLAFVEAIARIRDLTHVRVIIVGVGELEAQLQQQIDAKGLGEVIRCVGQDDAARYYPLFDIFVLTSRYESMPYVLIEAAEAGLPMIATDVSTADSIILDGQNGLVVPRADLATALPEAMEALIQPDQRSAMTAQAARLRGRYSLDRMVDQTLAVYQAALDGQGGSAGAGR</sequence>
<evidence type="ECO:0000313" key="4">
    <source>
        <dbReference type="EMBL" id="CUH70803.1"/>
    </source>
</evidence>
<dbReference type="OrthoDB" id="9806708at2"/>
<feature type="domain" description="Glycosyltransferase subfamily 4-like N-terminal" evidence="2">
    <location>
        <begin position="18"/>
        <end position="183"/>
    </location>
</feature>
<dbReference type="Proteomes" id="UP000051887">
    <property type="component" value="Unassembled WGS sequence"/>
</dbReference>
<accession>A0A0P1FR91</accession>
<keyword evidence="4" id="KW-0328">Glycosyltransferase</keyword>
<dbReference type="InterPro" id="IPR028098">
    <property type="entry name" value="Glyco_trans_4-like_N"/>
</dbReference>
<dbReference type="InterPro" id="IPR001296">
    <property type="entry name" value="Glyco_trans_1"/>
</dbReference>
<keyword evidence="4" id="KW-0808">Transferase</keyword>
<dbReference type="Proteomes" id="UP000051086">
    <property type="component" value="Unassembled WGS sequence"/>
</dbReference>
<dbReference type="EC" id="2.4.-.-" evidence="3 4"/>
<dbReference type="Gene3D" id="3.40.50.2000">
    <property type="entry name" value="Glycogen Phosphorylase B"/>
    <property type="match status" value="2"/>
</dbReference>
<evidence type="ECO:0000313" key="3">
    <source>
        <dbReference type="EMBL" id="CUH64827.1"/>
    </source>
</evidence>
<dbReference type="EMBL" id="CYSB01000021">
    <property type="protein sequence ID" value="CUH64827.1"/>
    <property type="molecule type" value="Genomic_DNA"/>
</dbReference>
<evidence type="ECO:0000259" key="2">
    <source>
        <dbReference type="Pfam" id="PF13439"/>
    </source>
</evidence>
<reference evidence="4 6" key="2">
    <citation type="submission" date="2015-09" db="EMBL/GenBank/DDBJ databases">
        <authorList>
            <consortium name="Swine Surveillance"/>
        </authorList>
    </citation>
    <scope>NUCLEOTIDE SEQUENCE [LARGE SCALE GENOMIC DNA]</scope>
    <source>
        <strain evidence="4 6">5120</strain>
    </source>
</reference>
<dbReference type="AlphaFoldDB" id="A0A0P1FR91"/>
<evidence type="ECO:0000313" key="5">
    <source>
        <dbReference type="Proteomes" id="UP000051086"/>
    </source>
</evidence>
<dbReference type="Pfam" id="PF00534">
    <property type="entry name" value="Glycos_transf_1"/>
    <property type="match status" value="1"/>
</dbReference>
<dbReference type="GO" id="GO:0016757">
    <property type="term" value="F:glycosyltransferase activity"/>
    <property type="evidence" value="ECO:0007669"/>
    <property type="project" value="UniProtKB-KW"/>
</dbReference>
<proteinExistence type="predicted"/>
<keyword evidence="5" id="KW-1185">Reference proteome</keyword>
<feature type="domain" description="Glycosyl transferase family 1" evidence="1">
    <location>
        <begin position="193"/>
        <end position="353"/>
    </location>
</feature>
<name>A0A0P1FR91_9RHOB</name>
<evidence type="ECO:0000259" key="1">
    <source>
        <dbReference type="Pfam" id="PF00534"/>
    </source>
</evidence>
<protein>
    <submittedName>
        <fullName evidence="3 4">Glycosyltransferase EpsD</fullName>
        <ecNumber evidence="3 4">2.4.-.-</ecNumber>
    </submittedName>
</protein>
<reference evidence="3 5" key="1">
    <citation type="submission" date="2015-09" db="EMBL/GenBank/DDBJ databases">
        <authorList>
            <person name="Rodrigo-Torres L."/>
            <person name="Arahal D.R."/>
        </authorList>
    </citation>
    <scope>NUCLEOTIDE SEQUENCE [LARGE SCALE GENOMIC DNA]</scope>
    <source>
        <strain evidence="3 5">CECT 5118</strain>
    </source>
</reference>
<organism evidence="4 6">
    <name type="scientific">Thalassovita autumnalis</name>
    <dbReference type="NCBI Taxonomy" id="2072972"/>
    <lineage>
        <taxon>Bacteria</taxon>
        <taxon>Pseudomonadati</taxon>
        <taxon>Pseudomonadota</taxon>
        <taxon>Alphaproteobacteria</taxon>
        <taxon>Rhodobacterales</taxon>
        <taxon>Roseobacteraceae</taxon>
        <taxon>Thalassovita</taxon>
    </lineage>
</organism>
<dbReference type="PANTHER" id="PTHR12526:SF636">
    <property type="entry name" value="BLL3647 PROTEIN"/>
    <property type="match status" value="1"/>
</dbReference>